<protein>
    <recommendedName>
        <fullName evidence="3">DUF1564 domain-containing protein</fullName>
    </recommendedName>
</protein>
<reference evidence="1 2" key="1">
    <citation type="submission" date="2017-07" db="EMBL/GenBank/DDBJ databases">
        <title>Leptospira spp. isolated from tropical soils.</title>
        <authorList>
            <person name="Thibeaux R."/>
            <person name="Iraola G."/>
            <person name="Ferres I."/>
            <person name="Bierque E."/>
            <person name="Girault D."/>
            <person name="Soupe-Gilbert M.-E."/>
            <person name="Picardeau M."/>
            <person name="Goarant C."/>
        </authorList>
    </citation>
    <scope>NUCLEOTIDE SEQUENCE [LARGE SCALE GENOMIC DNA]</scope>
    <source>
        <strain evidence="1 2">MCA1-C-A1</strain>
    </source>
</reference>
<dbReference type="OrthoDB" id="326438at2"/>
<accession>A0A2M9XAP5</accession>
<sequence length="176" mass="21156">MNSTVFQNEKLKRKVKIVKNPYPSTALIPERLWRKVPVDCKRNFPRYLRRLQEKYSLLLQSRKYMGRNPLRTSFQSKGQNLVRHSYRPKEENYQELRNVALAHGVSMNYIIVLMIHWESLAVDERILSHFWRNRKPPTSRIIDIRRVLNLDTREVWIILVGWPRKFTLKKGSPGWS</sequence>
<dbReference type="Proteomes" id="UP000232196">
    <property type="component" value="Unassembled WGS sequence"/>
</dbReference>
<evidence type="ECO:0008006" key="3">
    <source>
        <dbReference type="Google" id="ProtNLM"/>
    </source>
</evidence>
<comment type="caution">
    <text evidence="1">The sequence shown here is derived from an EMBL/GenBank/DDBJ whole genome shotgun (WGS) entry which is preliminary data.</text>
</comment>
<dbReference type="Pfam" id="PF07600">
    <property type="entry name" value="DUF1564"/>
    <property type="match status" value="1"/>
</dbReference>
<keyword evidence="2" id="KW-1185">Reference proteome</keyword>
<proteinExistence type="predicted"/>
<gene>
    <name evidence="1" type="ORF">CH357_14385</name>
</gene>
<organism evidence="1 2">
    <name type="scientific">Leptospira hartskeerlii</name>
    <dbReference type="NCBI Taxonomy" id="2023177"/>
    <lineage>
        <taxon>Bacteria</taxon>
        <taxon>Pseudomonadati</taxon>
        <taxon>Spirochaetota</taxon>
        <taxon>Spirochaetia</taxon>
        <taxon>Leptospirales</taxon>
        <taxon>Leptospiraceae</taxon>
        <taxon>Leptospira</taxon>
    </lineage>
</organism>
<dbReference type="RefSeq" id="WP_100707464.1">
    <property type="nucleotide sequence ID" value="NZ_NPDL01000006.1"/>
</dbReference>
<dbReference type="EMBL" id="NPDN01000007">
    <property type="protein sequence ID" value="PJZ24770.1"/>
    <property type="molecule type" value="Genomic_DNA"/>
</dbReference>
<dbReference type="InterPro" id="IPR011458">
    <property type="entry name" value="DUF1564"/>
</dbReference>
<name>A0A2M9XAP5_9LEPT</name>
<evidence type="ECO:0000313" key="1">
    <source>
        <dbReference type="EMBL" id="PJZ24770.1"/>
    </source>
</evidence>
<dbReference type="AlphaFoldDB" id="A0A2M9XAP5"/>
<evidence type="ECO:0000313" key="2">
    <source>
        <dbReference type="Proteomes" id="UP000232196"/>
    </source>
</evidence>